<dbReference type="SUPFAM" id="SSF52540">
    <property type="entry name" value="P-loop containing nucleoside triphosphate hydrolases"/>
    <property type="match status" value="4"/>
</dbReference>
<dbReference type="PANTHER" id="PTHR43392">
    <property type="entry name" value="AAA-TYPE ATPASE FAMILY PROTEIN / ANKYRIN REPEAT FAMILY PROTEIN"/>
    <property type="match status" value="1"/>
</dbReference>
<dbReference type="InterPro" id="IPR003959">
    <property type="entry name" value="ATPase_AAA_core"/>
</dbReference>
<accession>A0ABY9JVH0</accession>
<comment type="similarity">
    <text evidence="1">Belongs to the CbxX/CfxQ family.</text>
</comment>
<proteinExistence type="inferred from homology"/>
<feature type="domain" description="AAA+ ATPase" evidence="4">
    <location>
        <begin position="347"/>
        <end position="485"/>
    </location>
</feature>
<dbReference type="InterPro" id="IPR003593">
    <property type="entry name" value="AAA+_ATPase"/>
</dbReference>
<dbReference type="PRINTS" id="PR00819">
    <property type="entry name" value="CBXCFQXSUPER"/>
</dbReference>
<dbReference type="SMART" id="SM00382">
    <property type="entry name" value="AAA"/>
    <property type="match status" value="3"/>
</dbReference>
<dbReference type="Pfam" id="PF17866">
    <property type="entry name" value="AAA_lid_6"/>
    <property type="match status" value="3"/>
</dbReference>
<dbReference type="Proteomes" id="UP001197974">
    <property type="component" value="Chromosome"/>
</dbReference>
<dbReference type="CDD" id="cd00009">
    <property type="entry name" value="AAA"/>
    <property type="match status" value="3"/>
</dbReference>
<dbReference type="InterPro" id="IPR041627">
    <property type="entry name" value="AAA_lid_6"/>
</dbReference>
<keyword evidence="3" id="KW-0067">ATP-binding</keyword>
<dbReference type="Gene3D" id="1.10.8.60">
    <property type="match status" value="2"/>
</dbReference>
<feature type="domain" description="AAA+ ATPase" evidence="4">
    <location>
        <begin position="888"/>
        <end position="1023"/>
    </location>
</feature>
<dbReference type="InterPro" id="IPR027417">
    <property type="entry name" value="P-loop_NTPase"/>
</dbReference>
<reference evidence="5 6" key="1">
    <citation type="submission" date="2023-06" db="EMBL/GenBank/DDBJ databases">
        <title>Five Gram-positive bacteria isolated from mangrove sediments in Shenzhen, Guangdong, China.</title>
        <authorList>
            <person name="Yu S."/>
            <person name="Zheng W."/>
            <person name="Huang Y."/>
        </authorList>
    </citation>
    <scope>NUCLEOTIDE SEQUENCE [LARGE SCALE GENOMIC DNA]</scope>
    <source>
        <strain evidence="5 6">SaN35-3</strain>
    </source>
</reference>
<name>A0ABY9JVH0_9BACI</name>
<dbReference type="Pfam" id="PF00004">
    <property type="entry name" value="AAA"/>
    <property type="match status" value="3"/>
</dbReference>
<evidence type="ECO:0000256" key="1">
    <source>
        <dbReference type="ARBA" id="ARBA00010378"/>
    </source>
</evidence>
<protein>
    <submittedName>
        <fullName evidence="5">AAA family ATPase</fullName>
    </submittedName>
</protein>
<organism evidence="5 6">
    <name type="scientific">Bacillus carboniphilus</name>
    <dbReference type="NCBI Taxonomy" id="86663"/>
    <lineage>
        <taxon>Bacteria</taxon>
        <taxon>Bacillati</taxon>
        <taxon>Bacillota</taxon>
        <taxon>Bacilli</taxon>
        <taxon>Bacillales</taxon>
        <taxon>Bacillaceae</taxon>
        <taxon>Bacillus</taxon>
    </lineage>
</organism>
<sequence length="1110" mass="124645">MRTKTDTQDVDHIFRKISHSLNTSIHDQEDFINELVLAYKRAYLNQKKGVLQDTILLAGSEGNGKVYSLSLLIKELYQNRIIPYGKVIEIDLSSYNEREINTNFMADCSAAFEFGIGTVCFKGINYANNQIVKYITNLVSKGYFRTEAGVLIDAEDYFIVFCQDEDVLTKEEAMKKVPEQLKSYINTTIIIQPLSEESLAKVTRRLLSKMNKELQLKVDVSISFNDDVVQYLCAYALKEKTYSTALHRFIENDLFKALVGLRARKEIRSGNMVHLFIENDSIAIQANNIHLPVLKLATKESESLETLLEQLHQLIGLESVKSFVDELIDTAKIQKMRKDKGQKDVPLTLHMVFSGNPGTGKTTIARLISKLLKEIGILSKGQLVETARQDLVGEYVGSTAPKTNAKIHEAIGGVLFIDEAYTLARDKNDSFGREAIDTLVKGMEDYRDDLVVILAGYTNEMGGFLKVNPGLTSRFPFQVEFPDYTPQEMVQICTLIAGQRDYKIDEDIEPELVDLFEKKQIPGRNDSGNGRLVRNILDEAIRKQSARLVEQAEEDVDLNLLLKEDFGIVEERPFQLEQELNQIIGLDHVKTFIRTLEKQILVNKRRKDAGIEVKIEQNINMIFTGNPGTGKTTIARFVAQMLKELGVIKQGHLVEVGRTELVSGYAGQTAEKTKEVVESALGGVLFIDEAYSLVNKSCGGAGEEAINEIVRLVEIHKDNIVVILAGYSLEMEDFLKVNPGLASRFPLKIEFPDYSAGEMLQITELMVQSRGFTISKDILQPLKELFETKQIAGRKDIGNGRLVRNMLEEAIRNQAVRIADQLDISDEELTLLTKTDFNLKEEVKQTAFEELDRIIGLTNVKEFVKSLSAQIEMNNRRKLLGLPDMAGQSLHMVFKGNPGTGKTTVARILAKRLKELNVIKTDRLVETDRSSLVAGFVGQTAIKTKEVIESALGGVLFIDEAYSLSSDSFGKEAIDTLVKAMEDHKEELVVIVAGYDEDMEQFLSINPGLRSRFPHILTFNDYSPEELLQISCLIFKNKGYQTSESAEKTLLKLFEESTANGNGRYSRNICEKAIREHAMHYAKNIDATYEELTTIDAVHISNSKGESAHV</sequence>
<feature type="domain" description="AAA+ ATPase" evidence="4">
    <location>
        <begin position="617"/>
        <end position="755"/>
    </location>
</feature>
<dbReference type="RefSeq" id="WP_306020113.1">
    <property type="nucleotide sequence ID" value="NZ_CP129013.1"/>
</dbReference>
<dbReference type="Gene3D" id="3.40.50.300">
    <property type="entry name" value="P-loop containing nucleotide triphosphate hydrolases"/>
    <property type="match status" value="4"/>
</dbReference>
<keyword evidence="2" id="KW-0547">Nucleotide-binding</keyword>
<dbReference type="PANTHER" id="PTHR43392:SF2">
    <property type="entry name" value="AAA-TYPE ATPASE FAMILY PROTEIN _ ANKYRIN REPEAT FAMILY PROTEIN"/>
    <property type="match status" value="1"/>
</dbReference>
<keyword evidence="6" id="KW-1185">Reference proteome</keyword>
<gene>
    <name evidence="5" type="ORF">LC087_04285</name>
</gene>
<dbReference type="EMBL" id="CP129013">
    <property type="protein sequence ID" value="WLR43404.1"/>
    <property type="molecule type" value="Genomic_DNA"/>
</dbReference>
<evidence type="ECO:0000313" key="6">
    <source>
        <dbReference type="Proteomes" id="UP001197974"/>
    </source>
</evidence>
<evidence type="ECO:0000256" key="2">
    <source>
        <dbReference type="ARBA" id="ARBA00022741"/>
    </source>
</evidence>
<evidence type="ECO:0000259" key="4">
    <source>
        <dbReference type="SMART" id="SM00382"/>
    </source>
</evidence>
<dbReference type="InterPro" id="IPR050773">
    <property type="entry name" value="CbxX/CfxQ_RuBisCO_ESX"/>
</dbReference>
<dbReference type="InterPro" id="IPR000641">
    <property type="entry name" value="CbxX/CfxQ"/>
</dbReference>
<evidence type="ECO:0000313" key="5">
    <source>
        <dbReference type="EMBL" id="WLR43404.1"/>
    </source>
</evidence>
<evidence type="ECO:0000256" key="3">
    <source>
        <dbReference type="ARBA" id="ARBA00022840"/>
    </source>
</evidence>